<dbReference type="Gene3D" id="2.130.10.10">
    <property type="entry name" value="YVTN repeat-like/Quinoprotein amine dehydrogenase"/>
    <property type="match status" value="1"/>
</dbReference>
<feature type="signal peptide" evidence="1">
    <location>
        <begin position="1"/>
        <end position="25"/>
    </location>
</feature>
<gene>
    <name evidence="2" type="ORF">GM418_27920</name>
</gene>
<protein>
    <recommendedName>
        <fullName evidence="4">BACON domain-containing protein</fullName>
    </recommendedName>
</protein>
<accession>A0A6I6JW50</accession>
<dbReference type="InterPro" id="IPR015943">
    <property type="entry name" value="WD40/YVTN_repeat-like_dom_sf"/>
</dbReference>
<evidence type="ECO:0000313" key="3">
    <source>
        <dbReference type="Proteomes" id="UP000428260"/>
    </source>
</evidence>
<dbReference type="KEGG" id="mcos:GM418_27920"/>
<evidence type="ECO:0000256" key="1">
    <source>
        <dbReference type="SAM" id="SignalP"/>
    </source>
</evidence>
<keyword evidence="3" id="KW-1185">Reference proteome</keyword>
<keyword evidence="1" id="KW-0732">Signal</keyword>
<evidence type="ECO:0008006" key="4">
    <source>
        <dbReference type="Google" id="ProtNLM"/>
    </source>
</evidence>
<dbReference type="PROSITE" id="PS51257">
    <property type="entry name" value="PROKAR_LIPOPROTEIN"/>
    <property type="match status" value="1"/>
</dbReference>
<proteinExistence type="predicted"/>
<dbReference type="SUPFAM" id="SSF101898">
    <property type="entry name" value="NHL repeat"/>
    <property type="match status" value="1"/>
</dbReference>
<organism evidence="2 3">
    <name type="scientific">Maribellus comscasis</name>
    <dbReference type="NCBI Taxonomy" id="2681766"/>
    <lineage>
        <taxon>Bacteria</taxon>
        <taxon>Pseudomonadati</taxon>
        <taxon>Bacteroidota</taxon>
        <taxon>Bacteroidia</taxon>
        <taxon>Marinilabiliales</taxon>
        <taxon>Prolixibacteraceae</taxon>
        <taxon>Maribellus</taxon>
    </lineage>
</organism>
<dbReference type="Proteomes" id="UP000428260">
    <property type="component" value="Chromosome"/>
</dbReference>
<name>A0A6I6JW50_9BACT</name>
<reference evidence="2 3" key="1">
    <citation type="submission" date="2019-11" db="EMBL/GenBank/DDBJ databases">
        <authorList>
            <person name="Zheng R.K."/>
            <person name="Sun C.M."/>
        </authorList>
    </citation>
    <scope>NUCLEOTIDE SEQUENCE [LARGE SCALE GENOMIC DNA]</scope>
    <source>
        <strain evidence="2 3">WC007</strain>
    </source>
</reference>
<feature type="chain" id="PRO_5026316648" description="BACON domain-containing protein" evidence="1">
    <location>
        <begin position="26"/>
        <end position="564"/>
    </location>
</feature>
<evidence type="ECO:0000313" key="2">
    <source>
        <dbReference type="EMBL" id="QGY47356.1"/>
    </source>
</evidence>
<dbReference type="RefSeq" id="WP_158871146.1">
    <property type="nucleotide sequence ID" value="NZ_CP046401.1"/>
</dbReference>
<sequence>MKTFYAKKNISALRNLVLFSVLSFAVVSCSNDFLDTQMPSNYIEGDSIVVMSDIGSFEYEFDMQSAGPGEWKLFQFPIWLDISPKEGVLNGNSRVNFHFTVNKQEMYVDLGLYTFPLIFDVENVGLVENTVVLANVGEPEINDTPSEITADYTFKGQYQLVNSGHGILIWQVVNKPECLQLDVTEGVLNSHEYGIWDYSIDPSGFDPGEYSGQVEIQSNASEQNFTINFNFTIQETGYYGGYLSGEYLDAGFSKSLNQVIVLTREPNNLLFFKADSSDADTVKLNKIPRCLALSEDEQTVAVGFSDASVSTFETQSHTLLMNYSLNAVPNQIEFGSENSLYFLAWTDYTTFLYTLNLQNGLTKRSIGSNNGLSTLKKVPGKDLILSTRKGWSPDGLFVFDITNEAVDSLNEYWSSLNGFWLSENGERLFTGSQNVYQIPEYVPGQAWIMNSPPVAGEFNIGDGLKINDMVHQSSAGKLFIAYEEGYYRSTTYIKQLNDQNYTIQKTYEASPAPPDFYPAGNTWWVETLKLFPSPNGEELWIIRKYPADDYELPDMWTIERIEIN</sequence>
<dbReference type="EMBL" id="CP046401">
    <property type="protein sequence ID" value="QGY47356.1"/>
    <property type="molecule type" value="Genomic_DNA"/>
</dbReference>
<dbReference type="AlphaFoldDB" id="A0A6I6JW50"/>